<accession>A0ACB6QGK8</accession>
<protein>
    <submittedName>
        <fullName evidence="1">Uncharacterized protein</fullName>
    </submittedName>
</protein>
<evidence type="ECO:0000313" key="1">
    <source>
        <dbReference type="EMBL" id="KAF2466059.1"/>
    </source>
</evidence>
<sequence length="217" mass="24183">MEGQRTMNQHRAAADSHSKVRLSSSCYSWDGRLRLLWRVVTRCSAERRVCPWVNSAFSNDERLYASNFQNIQDGRAGSLESFFGGGTSILPSGACRVFSARALAGSTTSPEFLDLAGPSPSRVPGLLSCDPPCHACHRACLPTCLPKSRVDEADVNDSVEMSRNGRPVQRQSPAPSRRENQPRWRRRQAELKKGVDRLLLWCFGVARASPWLRRVLA</sequence>
<evidence type="ECO:0000313" key="2">
    <source>
        <dbReference type="Proteomes" id="UP000799755"/>
    </source>
</evidence>
<keyword evidence="2" id="KW-1185">Reference proteome</keyword>
<dbReference type="Proteomes" id="UP000799755">
    <property type="component" value="Unassembled WGS sequence"/>
</dbReference>
<dbReference type="EMBL" id="MU003526">
    <property type="protein sequence ID" value="KAF2466059.1"/>
    <property type="molecule type" value="Genomic_DNA"/>
</dbReference>
<reference evidence="1" key="1">
    <citation type="journal article" date="2020" name="Stud. Mycol.">
        <title>101 Dothideomycetes genomes: a test case for predicting lifestyles and emergence of pathogens.</title>
        <authorList>
            <person name="Haridas S."/>
            <person name="Albert R."/>
            <person name="Binder M."/>
            <person name="Bloem J."/>
            <person name="Labutti K."/>
            <person name="Salamov A."/>
            <person name="Andreopoulos B."/>
            <person name="Baker S."/>
            <person name="Barry K."/>
            <person name="Bills G."/>
            <person name="Bluhm B."/>
            <person name="Cannon C."/>
            <person name="Castanera R."/>
            <person name="Culley D."/>
            <person name="Daum C."/>
            <person name="Ezra D."/>
            <person name="Gonzalez J."/>
            <person name="Henrissat B."/>
            <person name="Kuo A."/>
            <person name="Liang C."/>
            <person name="Lipzen A."/>
            <person name="Lutzoni F."/>
            <person name="Magnuson J."/>
            <person name="Mondo S."/>
            <person name="Nolan M."/>
            <person name="Ohm R."/>
            <person name="Pangilinan J."/>
            <person name="Park H.-J."/>
            <person name="Ramirez L."/>
            <person name="Alfaro M."/>
            <person name="Sun H."/>
            <person name="Tritt A."/>
            <person name="Yoshinaga Y."/>
            <person name="Zwiers L.-H."/>
            <person name="Turgeon B."/>
            <person name="Goodwin S."/>
            <person name="Spatafora J."/>
            <person name="Crous P."/>
            <person name="Grigoriev I."/>
        </authorList>
    </citation>
    <scope>NUCLEOTIDE SEQUENCE</scope>
    <source>
        <strain evidence="1">ATCC 200398</strain>
    </source>
</reference>
<comment type="caution">
    <text evidence="1">The sequence shown here is derived from an EMBL/GenBank/DDBJ whole genome shotgun (WGS) entry which is preliminary data.</text>
</comment>
<gene>
    <name evidence="1" type="ORF">BDR25DRAFT_79082</name>
</gene>
<proteinExistence type="predicted"/>
<name>A0ACB6QGK8_9PLEO</name>
<organism evidence="1 2">
    <name type="scientific">Lindgomyces ingoldianus</name>
    <dbReference type="NCBI Taxonomy" id="673940"/>
    <lineage>
        <taxon>Eukaryota</taxon>
        <taxon>Fungi</taxon>
        <taxon>Dikarya</taxon>
        <taxon>Ascomycota</taxon>
        <taxon>Pezizomycotina</taxon>
        <taxon>Dothideomycetes</taxon>
        <taxon>Pleosporomycetidae</taxon>
        <taxon>Pleosporales</taxon>
        <taxon>Lindgomycetaceae</taxon>
        <taxon>Lindgomyces</taxon>
    </lineage>
</organism>